<accession>Q22XJ0</accession>
<dbReference type="InParanoid" id="Q22XJ0"/>
<dbReference type="KEGG" id="tet:TTHERM_01050660"/>
<gene>
    <name evidence="5" type="ORF">TTHERM_01050660</name>
</gene>
<proteinExistence type="inferred from homology"/>
<dbReference type="Proteomes" id="UP000009168">
    <property type="component" value="Unassembled WGS sequence"/>
</dbReference>
<feature type="transmembrane region" description="Helical" evidence="4">
    <location>
        <begin position="554"/>
        <end position="574"/>
    </location>
</feature>
<dbReference type="AlphaFoldDB" id="Q22XJ0"/>
<feature type="region of interest" description="Disordered" evidence="3">
    <location>
        <begin position="140"/>
        <end position="223"/>
    </location>
</feature>
<keyword evidence="6" id="KW-1185">Reference proteome</keyword>
<dbReference type="EMBL" id="GG662806">
    <property type="protein sequence ID" value="EAR90020.1"/>
    <property type="molecule type" value="Genomic_DNA"/>
</dbReference>
<evidence type="ECO:0000256" key="1">
    <source>
        <dbReference type="ARBA" id="ARBA00005375"/>
    </source>
</evidence>
<dbReference type="CDD" id="cd07061">
    <property type="entry name" value="HP_HAP_like"/>
    <property type="match status" value="1"/>
</dbReference>
<dbReference type="InterPro" id="IPR050645">
    <property type="entry name" value="Histidine_acid_phosphatase"/>
</dbReference>
<feature type="compositionally biased region" description="Basic and acidic residues" evidence="3">
    <location>
        <begin position="172"/>
        <end position="201"/>
    </location>
</feature>
<name>Q22XJ0_TETTS</name>
<dbReference type="RefSeq" id="XP_001010265.1">
    <property type="nucleotide sequence ID" value="XM_001010265.1"/>
</dbReference>
<evidence type="ECO:0000313" key="5">
    <source>
        <dbReference type="EMBL" id="EAR90020.1"/>
    </source>
</evidence>
<protein>
    <submittedName>
        <fullName evidence="5">Histidine phosphatase family (Branch 2) protein</fullName>
    </submittedName>
</protein>
<evidence type="ECO:0000256" key="2">
    <source>
        <dbReference type="ARBA" id="ARBA00022801"/>
    </source>
</evidence>
<dbReference type="PANTHER" id="PTHR11567:SF110">
    <property type="entry name" value="2-PHOSPHOXYLOSE PHOSPHATASE 1"/>
    <property type="match status" value="1"/>
</dbReference>
<keyword evidence="2" id="KW-0378">Hydrolase</keyword>
<dbReference type="PANTHER" id="PTHR11567">
    <property type="entry name" value="ACID PHOSPHATASE-RELATED"/>
    <property type="match status" value="1"/>
</dbReference>
<dbReference type="Pfam" id="PF00328">
    <property type="entry name" value="His_Phos_2"/>
    <property type="match status" value="1"/>
</dbReference>
<dbReference type="InterPro" id="IPR029033">
    <property type="entry name" value="His_PPase_superfam"/>
</dbReference>
<dbReference type="InterPro" id="IPR000560">
    <property type="entry name" value="His_Pase_clade-2"/>
</dbReference>
<dbReference type="OrthoDB" id="295170at2759"/>
<keyword evidence="4" id="KW-1133">Transmembrane helix</keyword>
<dbReference type="eggNOG" id="KOG3720">
    <property type="taxonomic scope" value="Eukaryota"/>
</dbReference>
<feature type="compositionally biased region" description="Polar residues" evidence="3">
    <location>
        <begin position="147"/>
        <end position="159"/>
    </location>
</feature>
<sequence>MDSRLQNENELYSVLHGAGIEDRRHLPPVENGRRELVMAHVIFRHGARHSMSEHLLEEKQNHKIKASNKGQLSEVGMRQLYLLGQGIRHDYVYTQNFLSETYDRSEIHVQSSNRTRALESAQCFMFGLYPLGTGKSIPSHIDKNLAQPPNTTQRKTSIDTLDGKHQYPQNKKNSEELSTRSSKKNSDELPKMKKKNSKDSIELNQSLHESSNHSSPKDQPLDGFKGLELEIQQFLRRPSKEEIIISIAENPPNIHDDPQFKNDFSLPEGLYPFPILTLGDHDQVLNAYIPEKTKIISSQLKSNEHLIQEQIQKYSEQIAAISKKLHLKPQSNNNILSVKKLFDIITCQKYLGHDYGVTEDEYKLLIYLKSYNCLCEVYTPQYSWVVTTPYLEFVFDSFEKCLQGTNPHKLIVCSSHNCLILPLLVVFGLMSPEGLKRDFENNENNFERYPPFAANFAFELYKIHSNDPTKPPRYEVSIKYNGTYITLMGQKTINADFNEYLKYIRSKVSNDKNYQIFTGIQKKSPAIGRAAKNKNKQDQKQGYNLQLNLTKTNIFLLGLVVAQSIGLYTMYKLYKNKTV</sequence>
<dbReference type="Gene3D" id="3.40.50.1240">
    <property type="entry name" value="Phosphoglycerate mutase-like"/>
    <property type="match status" value="2"/>
</dbReference>
<dbReference type="HOGENOM" id="CLU_471370_0_0_1"/>
<keyword evidence="4" id="KW-0812">Transmembrane</keyword>
<comment type="similarity">
    <text evidence="1">Belongs to the histidine acid phosphatase family.</text>
</comment>
<evidence type="ECO:0000256" key="3">
    <source>
        <dbReference type="SAM" id="MobiDB-lite"/>
    </source>
</evidence>
<feature type="compositionally biased region" description="Polar residues" evidence="3">
    <location>
        <begin position="202"/>
        <end position="214"/>
    </location>
</feature>
<organism evidence="5 6">
    <name type="scientific">Tetrahymena thermophila (strain SB210)</name>
    <dbReference type="NCBI Taxonomy" id="312017"/>
    <lineage>
        <taxon>Eukaryota</taxon>
        <taxon>Sar</taxon>
        <taxon>Alveolata</taxon>
        <taxon>Ciliophora</taxon>
        <taxon>Intramacronucleata</taxon>
        <taxon>Oligohymenophorea</taxon>
        <taxon>Hymenostomatida</taxon>
        <taxon>Tetrahymenina</taxon>
        <taxon>Tetrahymenidae</taxon>
        <taxon>Tetrahymena</taxon>
    </lineage>
</organism>
<evidence type="ECO:0000256" key="4">
    <source>
        <dbReference type="SAM" id="Phobius"/>
    </source>
</evidence>
<dbReference type="GeneID" id="7826510"/>
<dbReference type="GO" id="GO:0016791">
    <property type="term" value="F:phosphatase activity"/>
    <property type="evidence" value="ECO:0007669"/>
    <property type="project" value="TreeGrafter"/>
</dbReference>
<keyword evidence="4" id="KW-0472">Membrane</keyword>
<evidence type="ECO:0000313" key="6">
    <source>
        <dbReference type="Proteomes" id="UP000009168"/>
    </source>
</evidence>
<dbReference type="SUPFAM" id="SSF53254">
    <property type="entry name" value="Phosphoglycerate mutase-like"/>
    <property type="match status" value="1"/>
</dbReference>
<reference evidence="6" key="1">
    <citation type="journal article" date="2006" name="PLoS Biol.">
        <title>Macronuclear genome sequence of the ciliate Tetrahymena thermophila, a model eukaryote.</title>
        <authorList>
            <person name="Eisen J.A."/>
            <person name="Coyne R.S."/>
            <person name="Wu M."/>
            <person name="Wu D."/>
            <person name="Thiagarajan M."/>
            <person name="Wortman J.R."/>
            <person name="Badger J.H."/>
            <person name="Ren Q."/>
            <person name="Amedeo P."/>
            <person name="Jones K.M."/>
            <person name="Tallon L.J."/>
            <person name="Delcher A.L."/>
            <person name="Salzberg S.L."/>
            <person name="Silva J.C."/>
            <person name="Haas B.J."/>
            <person name="Majoros W.H."/>
            <person name="Farzad M."/>
            <person name="Carlton J.M."/>
            <person name="Smith R.K. Jr."/>
            <person name="Garg J."/>
            <person name="Pearlman R.E."/>
            <person name="Karrer K.M."/>
            <person name="Sun L."/>
            <person name="Manning G."/>
            <person name="Elde N.C."/>
            <person name="Turkewitz A.P."/>
            <person name="Asai D.J."/>
            <person name="Wilkes D.E."/>
            <person name="Wang Y."/>
            <person name="Cai H."/>
            <person name="Collins K."/>
            <person name="Stewart B.A."/>
            <person name="Lee S.R."/>
            <person name="Wilamowska K."/>
            <person name="Weinberg Z."/>
            <person name="Ruzzo W.L."/>
            <person name="Wloga D."/>
            <person name="Gaertig J."/>
            <person name="Frankel J."/>
            <person name="Tsao C.-C."/>
            <person name="Gorovsky M.A."/>
            <person name="Keeling P.J."/>
            <person name="Waller R.F."/>
            <person name="Patron N.J."/>
            <person name="Cherry J.M."/>
            <person name="Stover N.A."/>
            <person name="Krieger C.J."/>
            <person name="del Toro C."/>
            <person name="Ryder H.F."/>
            <person name="Williamson S.C."/>
            <person name="Barbeau R.A."/>
            <person name="Hamilton E.P."/>
            <person name="Orias E."/>
        </authorList>
    </citation>
    <scope>NUCLEOTIDE SEQUENCE [LARGE SCALE GENOMIC DNA]</scope>
    <source>
        <strain evidence="6">SB210</strain>
    </source>
</reference>